<keyword evidence="2" id="KW-1185">Reference proteome</keyword>
<accession>A0ACB8QN96</accession>
<proteinExistence type="predicted"/>
<protein>
    <submittedName>
        <fullName evidence="1">Uncharacterized protein</fullName>
    </submittedName>
</protein>
<reference evidence="1" key="1">
    <citation type="submission" date="2021-02" db="EMBL/GenBank/DDBJ databases">
        <authorList>
            <consortium name="DOE Joint Genome Institute"/>
            <person name="Ahrendt S."/>
            <person name="Looney B.P."/>
            <person name="Miyauchi S."/>
            <person name="Morin E."/>
            <person name="Drula E."/>
            <person name="Courty P.E."/>
            <person name="Chicoki N."/>
            <person name="Fauchery L."/>
            <person name="Kohler A."/>
            <person name="Kuo A."/>
            <person name="Labutti K."/>
            <person name="Pangilinan J."/>
            <person name="Lipzen A."/>
            <person name="Riley R."/>
            <person name="Andreopoulos W."/>
            <person name="He G."/>
            <person name="Johnson J."/>
            <person name="Barry K.W."/>
            <person name="Grigoriev I.V."/>
            <person name="Nagy L."/>
            <person name="Hibbett D."/>
            <person name="Henrissat B."/>
            <person name="Matheny P.B."/>
            <person name="Labbe J."/>
            <person name="Martin F."/>
        </authorList>
    </citation>
    <scope>NUCLEOTIDE SEQUENCE</scope>
    <source>
        <strain evidence="1">EC-137</strain>
    </source>
</reference>
<sequence>MDNKQKTLEALETFVQTQRSLLARTQEDIGRLNELRAQAENSESLLENLHVELADTAIARLDETPDPVGLRTLALDATAVQKTRMQPGTKQHSPLSPLQQFVKDHRAIILDPFIANFVPPSEDEGSEDEVAPEQARKDRARAQIRALRHRRIGEGGLTLPTGCEGVYVRRDTVDESADVDMDMDEQPPPPPVALEPMTIDTSVPARLSRTRSKSAPSSWATAPKAKRPPLSPPAAHPNIEADGVTQPSKASRHSKQSETYKQAWSMSEQHLLERLLVEIPDGEKNRWAKISRAMHGRRTPRQVASRVQKYFEKLKRFGVDIANGGGSSATADG</sequence>
<dbReference type="EMBL" id="MU273530">
    <property type="protein sequence ID" value="KAI0033015.1"/>
    <property type="molecule type" value="Genomic_DNA"/>
</dbReference>
<reference evidence="1" key="2">
    <citation type="journal article" date="2022" name="New Phytol.">
        <title>Evolutionary transition to the ectomycorrhizal habit in the genomes of a hyperdiverse lineage of mushroom-forming fungi.</title>
        <authorList>
            <person name="Looney B."/>
            <person name="Miyauchi S."/>
            <person name="Morin E."/>
            <person name="Drula E."/>
            <person name="Courty P.E."/>
            <person name="Kohler A."/>
            <person name="Kuo A."/>
            <person name="LaButti K."/>
            <person name="Pangilinan J."/>
            <person name="Lipzen A."/>
            <person name="Riley R."/>
            <person name="Andreopoulos W."/>
            <person name="He G."/>
            <person name="Johnson J."/>
            <person name="Nolan M."/>
            <person name="Tritt A."/>
            <person name="Barry K.W."/>
            <person name="Grigoriev I.V."/>
            <person name="Nagy L.G."/>
            <person name="Hibbett D."/>
            <person name="Henrissat B."/>
            <person name="Matheny P.B."/>
            <person name="Labbe J."/>
            <person name="Martin F.M."/>
        </authorList>
    </citation>
    <scope>NUCLEOTIDE SEQUENCE</scope>
    <source>
        <strain evidence="1">EC-137</strain>
    </source>
</reference>
<organism evidence="1 2">
    <name type="scientific">Vararia minispora EC-137</name>
    <dbReference type="NCBI Taxonomy" id="1314806"/>
    <lineage>
        <taxon>Eukaryota</taxon>
        <taxon>Fungi</taxon>
        <taxon>Dikarya</taxon>
        <taxon>Basidiomycota</taxon>
        <taxon>Agaricomycotina</taxon>
        <taxon>Agaricomycetes</taxon>
        <taxon>Russulales</taxon>
        <taxon>Lachnocladiaceae</taxon>
        <taxon>Vararia</taxon>
    </lineage>
</organism>
<evidence type="ECO:0000313" key="2">
    <source>
        <dbReference type="Proteomes" id="UP000814128"/>
    </source>
</evidence>
<evidence type="ECO:0000313" key="1">
    <source>
        <dbReference type="EMBL" id="KAI0033015.1"/>
    </source>
</evidence>
<name>A0ACB8QN96_9AGAM</name>
<dbReference type="Proteomes" id="UP000814128">
    <property type="component" value="Unassembled WGS sequence"/>
</dbReference>
<comment type="caution">
    <text evidence="1">The sequence shown here is derived from an EMBL/GenBank/DDBJ whole genome shotgun (WGS) entry which is preliminary data.</text>
</comment>
<gene>
    <name evidence="1" type="ORF">K488DRAFT_85312</name>
</gene>